<reference evidence="1 2" key="1">
    <citation type="submission" date="2023-11" db="EMBL/GenBank/DDBJ databases">
        <title>Draft genome of Azohydromonas lata strain H1 (DSM1123), a polyhydroxyalkanoate producer.</title>
        <authorList>
            <person name="Traversa D."/>
            <person name="D'Addabbo P."/>
            <person name="Pazzani C."/>
            <person name="Manzari C."/>
            <person name="Chiara M."/>
            <person name="Scrascia M."/>
        </authorList>
    </citation>
    <scope>NUCLEOTIDE SEQUENCE [LARGE SCALE GENOMIC DNA]</scope>
    <source>
        <strain evidence="1 2">H1</strain>
    </source>
</reference>
<protein>
    <submittedName>
        <fullName evidence="1">Uncharacterized protein</fullName>
    </submittedName>
</protein>
<organism evidence="1 2">
    <name type="scientific">Azohydromonas lata</name>
    <dbReference type="NCBI Taxonomy" id="45677"/>
    <lineage>
        <taxon>Bacteria</taxon>
        <taxon>Pseudomonadati</taxon>
        <taxon>Pseudomonadota</taxon>
        <taxon>Betaproteobacteria</taxon>
        <taxon>Burkholderiales</taxon>
        <taxon>Sphaerotilaceae</taxon>
        <taxon>Azohydromonas</taxon>
    </lineage>
</organism>
<name>A0ABU5ILK5_9BURK</name>
<accession>A0ABU5ILK5</accession>
<dbReference type="Proteomes" id="UP001293718">
    <property type="component" value="Unassembled WGS sequence"/>
</dbReference>
<dbReference type="RefSeq" id="WP_066343500.1">
    <property type="nucleotide sequence ID" value="NZ_JAXOJX010000051.1"/>
</dbReference>
<dbReference type="EMBL" id="JAXOJX010000051">
    <property type="protein sequence ID" value="MDZ5459798.1"/>
    <property type="molecule type" value="Genomic_DNA"/>
</dbReference>
<evidence type="ECO:0000313" key="2">
    <source>
        <dbReference type="Proteomes" id="UP001293718"/>
    </source>
</evidence>
<comment type="caution">
    <text evidence="1">The sequence shown here is derived from an EMBL/GenBank/DDBJ whole genome shotgun (WGS) entry which is preliminary data.</text>
</comment>
<keyword evidence="2" id="KW-1185">Reference proteome</keyword>
<proteinExistence type="predicted"/>
<sequence>MNQDKARQFWTTVADHGPDLCAVLDASATAADFEPSITRIGRIVDTLRSAVADIDPLLRVGVDQVPANDGAVLRIAISCNHNPEGIEAVQALVAAAPAMPPRMRVCAFSQPIPREVAGRLGPLDFLGHAVCVQDVRFLASPNPAGAGTFDIACYVPEAAVTDMDPDDVPGALFANLALSMGIGELRLMTRVNTLGVVLGDDPPATAVNAWDLVDLMDAALAH</sequence>
<evidence type="ECO:0000313" key="1">
    <source>
        <dbReference type="EMBL" id="MDZ5459798.1"/>
    </source>
</evidence>
<gene>
    <name evidence="1" type="ORF">SM757_24770</name>
</gene>